<evidence type="ECO:0000256" key="2">
    <source>
        <dbReference type="SAM" id="MobiDB-lite"/>
    </source>
</evidence>
<keyword evidence="1" id="KW-0175">Coiled coil</keyword>
<accession>A0AA88XJV4</accession>
<gene>
    <name evidence="3" type="ORF">FSP39_020173</name>
</gene>
<proteinExistence type="predicted"/>
<evidence type="ECO:0000313" key="3">
    <source>
        <dbReference type="EMBL" id="KAK3086558.1"/>
    </source>
</evidence>
<reference evidence="3" key="1">
    <citation type="submission" date="2019-08" db="EMBL/GenBank/DDBJ databases">
        <title>The improved chromosome-level genome for the pearl oyster Pinctada fucata martensii using PacBio sequencing and Hi-C.</title>
        <authorList>
            <person name="Zheng Z."/>
        </authorList>
    </citation>
    <scope>NUCLEOTIDE SEQUENCE</scope>
    <source>
        <strain evidence="3">ZZ-2019</strain>
        <tissue evidence="3">Adductor muscle</tissue>
    </source>
</reference>
<sequence length="546" mass="63993">MMDPVQTSLEKTGSRPPVLSESTQGDQLKDTALEATNRLKQALMNEREAKLRLQDDVERLKEHMKELNRQLGVVKDSEESYKRSLRSMEEVTAKMERDGIQQQTHEASKIVLPVTLWHNFFVIFASREELKNRYSLDSKELKEVLDEHAQKKDREYRLEMKAQQERIETLTKQYTELEDEFRMALQIEANRFRELEVAYEKLVDENKQSKQSLLAAHGKDEETTSIVTELTALVKEQKGRISELSKSKSEQSLEYRERIQTLEAHVEEAKKRMLQMELLKQDKTKLLAQVEAQESVISGLKAERKLWGQELAQQGASLAQDRGRLESKIEAQTSEITTLKKNFEALVDRDEEIKKAREESLKIQKNLEEQLNEERANIQDNQETIEHLRERKQELKQQLSDITAELDDSKKAHGILNNKWKEKSHLIGQLETQVQEMKENWEGKERKLTEERNKAVEAANIAIEKLRNIDDAFRSQLETKEQKHQEEMGMLERDKQLEVDQANRRVYEVEEEMRELLKENEANKRTMEDKVKRLTQAMADIQSDLL</sequence>
<feature type="compositionally biased region" description="Polar residues" evidence="2">
    <location>
        <begin position="1"/>
        <end position="11"/>
    </location>
</feature>
<evidence type="ECO:0000256" key="1">
    <source>
        <dbReference type="SAM" id="Coils"/>
    </source>
</evidence>
<name>A0AA88XJV4_PINIB</name>
<evidence type="ECO:0000313" key="4">
    <source>
        <dbReference type="Proteomes" id="UP001186944"/>
    </source>
</evidence>
<feature type="coiled-coil region" evidence="1">
    <location>
        <begin position="43"/>
        <end position="77"/>
    </location>
</feature>
<feature type="region of interest" description="Disordered" evidence="2">
    <location>
        <begin position="1"/>
        <end position="28"/>
    </location>
</feature>
<organism evidence="3 4">
    <name type="scientific">Pinctada imbricata</name>
    <name type="common">Atlantic pearl-oyster</name>
    <name type="synonym">Pinctada martensii</name>
    <dbReference type="NCBI Taxonomy" id="66713"/>
    <lineage>
        <taxon>Eukaryota</taxon>
        <taxon>Metazoa</taxon>
        <taxon>Spiralia</taxon>
        <taxon>Lophotrochozoa</taxon>
        <taxon>Mollusca</taxon>
        <taxon>Bivalvia</taxon>
        <taxon>Autobranchia</taxon>
        <taxon>Pteriomorphia</taxon>
        <taxon>Pterioida</taxon>
        <taxon>Pterioidea</taxon>
        <taxon>Pteriidae</taxon>
        <taxon>Pinctada</taxon>
    </lineage>
</organism>
<dbReference type="Proteomes" id="UP001186944">
    <property type="component" value="Unassembled WGS sequence"/>
</dbReference>
<keyword evidence="4" id="KW-1185">Reference proteome</keyword>
<dbReference type="SUPFAM" id="SSF90257">
    <property type="entry name" value="Myosin rod fragments"/>
    <property type="match status" value="1"/>
</dbReference>
<feature type="coiled-coil region" evidence="1">
    <location>
        <begin position="252"/>
        <end position="296"/>
    </location>
</feature>
<dbReference type="EMBL" id="VSWD01000012">
    <property type="protein sequence ID" value="KAK3086558.1"/>
    <property type="molecule type" value="Genomic_DNA"/>
</dbReference>
<dbReference type="AlphaFoldDB" id="A0AA88XJV4"/>
<comment type="caution">
    <text evidence="3">The sequence shown here is derived from an EMBL/GenBank/DDBJ whole genome shotgun (WGS) entry which is preliminary data.</text>
</comment>
<feature type="coiled-coil region" evidence="1">
    <location>
        <begin position="322"/>
        <end position="544"/>
    </location>
</feature>
<protein>
    <submittedName>
        <fullName evidence="3">Uncharacterized protein</fullName>
    </submittedName>
</protein>
<feature type="coiled-coil region" evidence="1">
    <location>
        <begin position="127"/>
        <end position="212"/>
    </location>
</feature>